<gene>
    <name evidence="1" type="ORF">JM93_03060</name>
</gene>
<protein>
    <submittedName>
        <fullName evidence="1">Uncharacterized protein</fullName>
    </submittedName>
</protein>
<dbReference type="Proteomes" id="UP000320593">
    <property type="component" value="Unassembled WGS sequence"/>
</dbReference>
<dbReference type="Pfam" id="PF14559">
    <property type="entry name" value="TPR_19"/>
    <property type="match status" value="1"/>
</dbReference>
<evidence type="ECO:0000313" key="2">
    <source>
        <dbReference type="Proteomes" id="UP000320593"/>
    </source>
</evidence>
<dbReference type="EMBL" id="VLLF01000007">
    <property type="protein sequence ID" value="TWI84725.1"/>
    <property type="molecule type" value="Genomic_DNA"/>
</dbReference>
<reference evidence="1 2" key="1">
    <citation type="submission" date="2019-07" db="EMBL/GenBank/DDBJ databases">
        <title>Genomic Encyclopedia of Archaeal and Bacterial Type Strains, Phase II (KMG-II): from individual species to whole genera.</title>
        <authorList>
            <person name="Goeker M."/>
        </authorList>
    </citation>
    <scope>NUCLEOTIDE SEQUENCE [LARGE SCALE GENOMIC DNA]</scope>
    <source>
        <strain evidence="1 2">ATCC BAA-252</strain>
    </source>
</reference>
<keyword evidence="2" id="KW-1185">Reference proteome</keyword>
<name>A0A562STW3_9HYPH</name>
<evidence type="ECO:0000313" key="1">
    <source>
        <dbReference type="EMBL" id="TWI84725.1"/>
    </source>
</evidence>
<accession>A0A562STW3</accession>
<organism evidence="1 2">
    <name type="scientific">Roseibium hamelinense</name>
    <dbReference type="NCBI Taxonomy" id="150831"/>
    <lineage>
        <taxon>Bacteria</taxon>
        <taxon>Pseudomonadati</taxon>
        <taxon>Pseudomonadota</taxon>
        <taxon>Alphaproteobacteria</taxon>
        <taxon>Hyphomicrobiales</taxon>
        <taxon>Stappiaceae</taxon>
        <taxon>Roseibium</taxon>
    </lineage>
</organism>
<dbReference type="AlphaFoldDB" id="A0A562STW3"/>
<comment type="caution">
    <text evidence="1">The sequence shown here is derived from an EMBL/GenBank/DDBJ whole genome shotgun (WGS) entry which is preliminary data.</text>
</comment>
<sequence length="472" mass="51921">MRVAIRHMNQRFRTRVGFAGFLRGAVLGLIACAGGGALLNVAYAQDGTGEQQTLTADALEARQAALLQVMLENPADLDTAFDYAAIAAQNGDFEAAISTYERMLIYAPGLARVQLELGVLYYRLGSFETARNYFFSALSAPNVPPEVQQRVETYLAAIDQQDRRAQFRATVVAGARYQTNANAAPGSRRVDLNGGTFILDETSTGRADYNGFLAGNAYASYDLGAQGDLLEADLIFYGARYADISRLDTGLAEFTVGPSLNMKRFRFDNGRLGIYGIFSGIRLNHANYSGALGAGTRLAYAFDPLTLFDGKLEYRRRWYNDTAEYPTVSDRNGYQIKTAITVTRQLSGSFTARTLLLADFEETEKAWTQSWEVGVGFGGTYQFASPIEALPNRWSIDVEAGYIYRSYDGPDPLIDPTESQTDNEGWMRAVLAVPLRNDVTLGLTGELRRQQSNYDLATYNNASAMVTIAKSF</sequence>
<dbReference type="SUPFAM" id="SSF48452">
    <property type="entry name" value="TPR-like"/>
    <property type="match status" value="1"/>
</dbReference>
<proteinExistence type="predicted"/>
<dbReference type="InterPro" id="IPR011990">
    <property type="entry name" value="TPR-like_helical_dom_sf"/>
</dbReference>
<dbReference type="Gene3D" id="1.25.40.10">
    <property type="entry name" value="Tetratricopeptide repeat domain"/>
    <property type="match status" value="1"/>
</dbReference>